<evidence type="ECO:0000256" key="3">
    <source>
        <dbReference type="ARBA" id="ARBA00022833"/>
    </source>
</evidence>
<evidence type="ECO:0000313" key="7">
    <source>
        <dbReference type="Proteomes" id="UP000594454"/>
    </source>
</evidence>
<evidence type="ECO:0000313" key="6">
    <source>
        <dbReference type="EMBL" id="CAD7090254.1"/>
    </source>
</evidence>
<proteinExistence type="predicted"/>
<evidence type="ECO:0000259" key="5">
    <source>
        <dbReference type="PROSITE" id="PS51800"/>
    </source>
</evidence>
<keyword evidence="1" id="KW-0479">Metal-binding</keyword>
<evidence type="ECO:0000256" key="4">
    <source>
        <dbReference type="SAM" id="MobiDB-lite"/>
    </source>
</evidence>
<dbReference type="PROSITE" id="PS51800">
    <property type="entry name" value="ZF_CHHC_U11_48K"/>
    <property type="match status" value="1"/>
</dbReference>
<feature type="compositionally biased region" description="Basic and acidic residues" evidence="4">
    <location>
        <begin position="217"/>
        <end position="236"/>
    </location>
</feature>
<protein>
    <recommendedName>
        <fullName evidence="5">CHHC U11-48K-type domain-containing protein</fullName>
    </recommendedName>
</protein>
<feature type="domain" description="CHHC U11-48K-type" evidence="5">
    <location>
        <begin position="92"/>
        <end position="119"/>
    </location>
</feature>
<dbReference type="Pfam" id="PF05253">
    <property type="entry name" value="zf-U11-48K"/>
    <property type="match status" value="1"/>
</dbReference>
<dbReference type="OrthoDB" id="5839404at2759"/>
<feature type="region of interest" description="Disordered" evidence="4">
    <location>
        <begin position="165"/>
        <end position="187"/>
    </location>
</feature>
<keyword evidence="7" id="KW-1185">Reference proteome</keyword>
<name>A0A7R8V0D0_HERIL</name>
<organism evidence="6 7">
    <name type="scientific">Hermetia illucens</name>
    <name type="common">Black soldier fly</name>
    <dbReference type="NCBI Taxonomy" id="343691"/>
    <lineage>
        <taxon>Eukaryota</taxon>
        <taxon>Metazoa</taxon>
        <taxon>Ecdysozoa</taxon>
        <taxon>Arthropoda</taxon>
        <taxon>Hexapoda</taxon>
        <taxon>Insecta</taxon>
        <taxon>Pterygota</taxon>
        <taxon>Neoptera</taxon>
        <taxon>Endopterygota</taxon>
        <taxon>Diptera</taxon>
        <taxon>Brachycera</taxon>
        <taxon>Stratiomyomorpha</taxon>
        <taxon>Stratiomyidae</taxon>
        <taxon>Hermetiinae</taxon>
        <taxon>Hermetia</taxon>
    </lineage>
</organism>
<feature type="compositionally biased region" description="Basic and acidic residues" evidence="4">
    <location>
        <begin position="168"/>
        <end position="178"/>
    </location>
</feature>
<evidence type="ECO:0000256" key="2">
    <source>
        <dbReference type="ARBA" id="ARBA00022771"/>
    </source>
</evidence>
<feature type="region of interest" description="Disordered" evidence="4">
    <location>
        <begin position="213"/>
        <end position="236"/>
    </location>
</feature>
<dbReference type="AlphaFoldDB" id="A0A7R8V0D0"/>
<dbReference type="GO" id="GO:0008270">
    <property type="term" value="F:zinc ion binding"/>
    <property type="evidence" value="ECO:0007669"/>
    <property type="project" value="UniProtKB-KW"/>
</dbReference>
<dbReference type="EMBL" id="LR899013">
    <property type="protein sequence ID" value="CAD7090254.1"/>
    <property type="molecule type" value="Genomic_DNA"/>
</dbReference>
<reference evidence="6 7" key="1">
    <citation type="submission" date="2020-11" db="EMBL/GenBank/DDBJ databases">
        <authorList>
            <person name="Wallbank WR R."/>
            <person name="Pardo Diaz C."/>
            <person name="Kozak K."/>
            <person name="Martin S."/>
            <person name="Jiggins C."/>
            <person name="Moest M."/>
            <person name="Warren A I."/>
            <person name="Generalovic N T."/>
            <person name="Byers J.R.P. K."/>
            <person name="Montejo-Kovacevich G."/>
            <person name="Yen C E."/>
        </authorList>
    </citation>
    <scope>NUCLEOTIDE SEQUENCE [LARGE SCALE GENOMIC DNA]</scope>
</reference>
<gene>
    <name evidence="6" type="ORF">HERILL_LOCUS12748</name>
</gene>
<accession>A0A7R8V0D0</accession>
<keyword evidence="3" id="KW-0862">Zinc</keyword>
<dbReference type="InterPro" id="IPR022776">
    <property type="entry name" value="TRM13/UPF0224_CHHC_Znf_dom"/>
</dbReference>
<evidence type="ECO:0000256" key="1">
    <source>
        <dbReference type="ARBA" id="ARBA00022723"/>
    </source>
</evidence>
<dbReference type="InParanoid" id="A0A7R8V0D0"/>
<dbReference type="Proteomes" id="UP000594454">
    <property type="component" value="Chromosome 5"/>
</dbReference>
<sequence length="236" mass="27438">MLELNIPLKKITVNWLNCKHPIFKSQLSNNISKLQYKHKQQIRQQDKAINAVPSKDKQCRKCFVLQFSGKFKSESFLIMSDACKKEIGSDYFVTCPYNPAHVYLKSREPAHVFKCAETAKIKGKMKRCRFNSAHVVGELEFKCHEDECVNRASYERYKYTPVANGESLSERAETHPPETFEPVESSDNWDHCDAPSYDPEKYATENAVIRLLPGRPPSERKEFRRAERARLQEFNN</sequence>
<keyword evidence="2" id="KW-0863">Zinc-finger</keyword>